<evidence type="ECO:0000256" key="9">
    <source>
        <dbReference type="ARBA" id="ARBA00023264"/>
    </source>
</evidence>
<keyword evidence="7 10" id="KW-0472">Membrane</keyword>
<dbReference type="HAMAP" id="MF_01043">
    <property type="entry name" value="PlsY"/>
    <property type="match status" value="1"/>
</dbReference>
<evidence type="ECO:0000256" key="10">
    <source>
        <dbReference type="SAM" id="Phobius"/>
    </source>
</evidence>
<keyword evidence="3 11" id="KW-0808">Transferase</keyword>
<evidence type="ECO:0000256" key="3">
    <source>
        <dbReference type="ARBA" id="ARBA00022679"/>
    </source>
</evidence>
<reference evidence="11" key="1">
    <citation type="submission" date="2018-06" db="EMBL/GenBank/DDBJ databases">
        <authorList>
            <person name="Zhirakovskaya E."/>
        </authorList>
    </citation>
    <scope>NUCLEOTIDE SEQUENCE</scope>
</reference>
<feature type="transmembrane region" description="Helical" evidence="10">
    <location>
        <begin position="92"/>
        <end position="110"/>
    </location>
</feature>
<dbReference type="EMBL" id="UOGL01000583">
    <property type="protein sequence ID" value="VAX41751.1"/>
    <property type="molecule type" value="Genomic_DNA"/>
</dbReference>
<proteinExistence type="inferred from homology"/>
<dbReference type="PANTHER" id="PTHR30309:SF0">
    <property type="entry name" value="GLYCEROL-3-PHOSPHATE ACYLTRANSFERASE-RELATED"/>
    <property type="match status" value="1"/>
</dbReference>
<keyword evidence="5 10" id="KW-1133">Transmembrane helix</keyword>
<accession>A0A3B1DS90</accession>
<keyword evidence="6" id="KW-0443">Lipid metabolism</keyword>
<evidence type="ECO:0000256" key="1">
    <source>
        <dbReference type="ARBA" id="ARBA00022475"/>
    </source>
</evidence>
<evidence type="ECO:0000256" key="8">
    <source>
        <dbReference type="ARBA" id="ARBA00023209"/>
    </source>
</evidence>
<protein>
    <submittedName>
        <fullName evidence="11">Acyl-phosphate:glycerol-3-phosphate O-acyltransferase PlsY</fullName>
    </submittedName>
</protein>
<evidence type="ECO:0000256" key="6">
    <source>
        <dbReference type="ARBA" id="ARBA00023098"/>
    </source>
</evidence>
<sequence>MPSASAFFTVAILSYLAGSLPFGLFVAKLVRGIDIRSAGSGNIGATNVGRVLGAKWGIFVLLLDALKGLLPVLFLPMLFLKTDDLLYNHASVLCGLCTILGHMFPIWLRFKGGKGVATALGVLVVLSPYGVLAAIATFFLLFAVFRIVSLSSIFAALAFAGFQMWQLRPHIFSEENWSMGLISLLIPLLIIIRHRSNIVRLLQGKEKRFQSASKETPPNS</sequence>
<keyword evidence="9" id="KW-1208">Phospholipid metabolism</keyword>
<dbReference type="GO" id="GO:0005886">
    <property type="term" value="C:plasma membrane"/>
    <property type="evidence" value="ECO:0007669"/>
    <property type="project" value="InterPro"/>
</dbReference>
<dbReference type="InterPro" id="IPR003811">
    <property type="entry name" value="G3P_acylTferase_PlsY"/>
</dbReference>
<dbReference type="AlphaFoldDB" id="A0A3B1DS90"/>
<evidence type="ECO:0000256" key="7">
    <source>
        <dbReference type="ARBA" id="ARBA00023136"/>
    </source>
</evidence>
<feature type="transmembrane region" description="Helical" evidence="10">
    <location>
        <begin position="56"/>
        <end position="80"/>
    </location>
</feature>
<evidence type="ECO:0000313" key="11">
    <source>
        <dbReference type="EMBL" id="VAX41751.1"/>
    </source>
</evidence>
<evidence type="ECO:0000256" key="2">
    <source>
        <dbReference type="ARBA" id="ARBA00022516"/>
    </source>
</evidence>
<dbReference type="SMART" id="SM01207">
    <property type="entry name" value="G3P_acyltransf"/>
    <property type="match status" value="1"/>
</dbReference>
<feature type="transmembrane region" description="Helical" evidence="10">
    <location>
        <begin position="147"/>
        <end position="165"/>
    </location>
</feature>
<name>A0A3B1DS90_9ZZZZ</name>
<evidence type="ECO:0000256" key="5">
    <source>
        <dbReference type="ARBA" id="ARBA00022989"/>
    </source>
</evidence>
<keyword evidence="8" id="KW-0594">Phospholipid biosynthesis</keyword>
<dbReference type="PANTHER" id="PTHR30309">
    <property type="entry name" value="INNER MEMBRANE PROTEIN YGIH"/>
    <property type="match status" value="1"/>
</dbReference>
<gene>
    <name evidence="11" type="ORF">MNBD_PLANCTO02-401</name>
</gene>
<evidence type="ECO:0000256" key="4">
    <source>
        <dbReference type="ARBA" id="ARBA00022692"/>
    </source>
</evidence>
<feature type="transmembrane region" description="Helical" evidence="10">
    <location>
        <begin position="177"/>
        <end position="193"/>
    </location>
</feature>
<keyword evidence="1" id="KW-1003">Cell membrane</keyword>
<dbReference type="Pfam" id="PF02660">
    <property type="entry name" value="G3P_acyltransf"/>
    <property type="match status" value="1"/>
</dbReference>
<dbReference type="GO" id="GO:0043772">
    <property type="term" value="F:acyl-phosphate glycerol-3-phosphate acyltransferase activity"/>
    <property type="evidence" value="ECO:0007669"/>
    <property type="project" value="InterPro"/>
</dbReference>
<dbReference type="NCBIfam" id="TIGR00023">
    <property type="entry name" value="glycerol-3-phosphate 1-O-acyltransferase PlsY"/>
    <property type="match status" value="1"/>
</dbReference>
<dbReference type="GO" id="GO:0008654">
    <property type="term" value="P:phospholipid biosynthetic process"/>
    <property type="evidence" value="ECO:0007669"/>
    <property type="project" value="UniProtKB-KW"/>
</dbReference>
<organism evidence="11">
    <name type="scientific">hydrothermal vent metagenome</name>
    <dbReference type="NCBI Taxonomy" id="652676"/>
    <lineage>
        <taxon>unclassified sequences</taxon>
        <taxon>metagenomes</taxon>
        <taxon>ecological metagenomes</taxon>
    </lineage>
</organism>
<keyword evidence="11" id="KW-0012">Acyltransferase</keyword>
<keyword evidence="2" id="KW-0444">Lipid biosynthesis</keyword>
<feature type="transmembrane region" description="Helical" evidence="10">
    <location>
        <begin position="116"/>
        <end position="140"/>
    </location>
</feature>
<keyword evidence="4 10" id="KW-0812">Transmembrane</keyword>